<evidence type="ECO:0000313" key="1">
    <source>
        <dbReference type="EMBL" id="MFG3816089.1"/>
    </source>
</evidence>
<organism evidence="1 2">
    <name type="scientific">Limnothrix redekei LRLZ20PSL1</name>
    <dbReference type="NCBI Taxonomy" id="3112953"/>
    <lineage>
        <taxon>Bacteria</taxon>
        <taxon>Bacillati</taxon>
        <taxon>Cyanobacteriota</taxon>
        <taxon>Cyanophyceae</taxon>
        <taxon>Pseudanabaenales</taxon>
        <taxon>Pseudanabaenaceae</taxon>
        <taxon>Limnothrix</taxon>
    </lineage>
</organism>
<protein>
    <submittedName>
        <fullName evidence="1">Uncharacterized protein</fullName>
    </submittedName>
</protein>
<accession>A0ABW7C4C2</accession>
<keyword evidence="2" id="KW-1185">Reference proteome</keyword>
<sequence length="41" mass="4610">MSAGDEPTQLLALLELLGLPELLKFQELRELFAQHRYPAAS</sequence>
<dbReference type="Proteomes" id="UP001604335">
    <property type="component" value="Unassembled WGS sequence"/>
</dbReference>
<gene>
    <name evidence="1" type="ORF">VPK24_00445</name>
</gene>
<reference evidence="2" key="1">
    <citation type="journal article" date="2024" name="Algal Res.">
        <title>Biochemical, toxicological and genomic investigation of a high-biomass producing Limnothrix strain isolated from Italian shallow drinking water reservoir.</title>
        <authorList>
            <person name="Simonazzi M."/>
            <person name="Shishido T.K."/>
            <person name="Delbaje E."/>
            <person name="Wahlsten M."/>
            <person name="Fewer D.P."/>
            <person name="Sivonen K."/>
            <person name="Pezzolesi L."/>
            <person name="Pistocchi R."/>
        </authorList>
    </citation>
    <scope>NUCLEOTIDE SEQUENCE [LARGE SCALE GENOMIC DNA]</scope>
    <source>
        <strain evidence="2">LRLZ20PSL1</strain>
    </source>
</reference>
<proteinExistence type="predicted"/>
<evidence type="ECO:0000313" key="2">
    <source>
        <dbReference type="Proteomes" id="UP001604335"/>
    </source>
</evidence>
<comment type="caution">
    <text evidence="1">The sequence shown here is derived from an EMBL/GenBank/DDBJ whole genome shotgun (WGS) entry which is preliminary data.</text>
</comment>
<name>A0ABW7C4C2_9CYAN</name>
<dbReference type="RefSeq" id="WP_393009733.1">
    <property type="nucleotide sequence ID" value="NZ_JAZAQF010000001.1"/>
</dbReference>
<dbReference type="EMBL" id="JAZAQF010000001">
    <property type="protein sequence ID" value="MFG3816089.1"/>
    <property type="molecule type" value="Genomic_DNA"/>
</dbReference>